<organism evidence="1 2">
    <name type="scientific">Metschnikowia aff. pulcherrima</name>
    <dbReference type="NCBI Taxonomy" id="2163413"/>
    <lineage>
        <taxon>Eukaryota</taxon>
        <taxon>Fungi</taxon>
        <taxon>Dikarya</taxon>
        <taxon>Ascomycota</taxon>
        <taxon>Saccharomycotina</taxon>
        <taxon>Pichiomycetes</taxon>
        <taxon>Metschnikowiaceae</taxon>
        <taxon>Metschnikowia</taxon>
    </lineage>
</organism>
<dbReference type="AlphaFoldDB" id="A0A4V1AEB2"/>
<evidence type="ECO:0000313" key="2">
    <source>
        <dbReference type="Proteomes" id="UP000292447"/>
    </source>
</evidence>
<protein>
    <submittedName>
        <fullName evidence="1">Uncharacterized protein</fullName>
    </submittedName>
</protein>
<sequence>MSRVDNLDSWSQYSFAPCSPCSSGSTCIYNGSVPAGQSLTIMLPNLIQRFSVTISEIEAFVSNRLHRPVEVTILHLLVYLFATSADPTVDHINNIKLLHRGRPYRIQRASDLHEKLPSLADVAEQAPTFQLMITPHACSPLKMTVDAMLLKLASTAENTPASSVSVTYAEAMVKLFRNTTRKLSISLVESRATRYALRDSGTDVEEETPRAKHKFKDSVKRIFRSHNSRLLEFVTNAIMLSL</sequence>
<gene>
    <name evidence="1" type="ORF">METSCH_C05770</name>
</gene>
<reference evidence="2" key="1">
    <citation type="submission" date="2019-03" db="EMBL/GenBank/DDBJ databases">
        <title>Snf2 controls pulcherriminic acid biosynthesis and connects pigmentation and antifungal activity of the yeast Metschnikowia pulcherrima.</title>
        <authorList>
            <person name="Gore-Lloyd D."/>
            <person name="Sumann I."/>
            <person name="Brachmann A.O."/>
            <person name="Schneeberger K."/>
            <person name="Ortiz-Merino R.A."/>
            <person name="Moreno-Beltran M."/>
            <person name="Schlaefli M."/>
            <person name="Kirner P."/>
            <person name="Santos Kron A."/>
            <person name="Wolfe K.H."/>
            <person name="Piel J."/>
            <person name="Ahrens C.H."/>
            <person name="Henk D."/>
            <person name="Freimoser F.M."/>
        </authorList>
    </citation>
    <scope>NUCLEOTIDE SEQUENCE [LARGE SCALE GENOMIC DNA]</scope>
    <source>
        <strain evidence="2">APC 1.2</strain>
    </source>
</reference>
<name>A0A4V1AEB2_9ASCO</name>
<dbReference type="Proteomes" id="UP000292447">
    <property type="component" value="Chromosome III"/>
</dbReference>
<proteinExistence type="predicted"/>
<evidence type="ECO:0000313" key="1">
    <source>
        <dbReference type="EMBL" id="QBM88603.1"/>
    </source>
</evidence>
<dbReference type="EMBL" id="CP034458">
    <property type="protein sequence ID" value="QBM88603.1"/>
    <property type="molecule type" value="Genomic_DNA"/>
</dbReference>
<accession>A0A4V1AEB2</accession>
<keyword evidence="2" id="KW-1185">Reference proteome</keyword>